<dbReference type="SUPFAM" id="SSF48445">
    <property type="entry name" value="14-3-3 protein"/>
    <property type="match status" value="1"/>
</dbReference>
<dbReference type="PIRSF" id="PIRSF000868">
    <property type="entry name" value="14-3-3"/>
    <property type="match status" value="1"/>
</dbReference>
<dbReference type="PANTHER" id="PTHR18860">
    <property type="entry name" value="14-3-3 PROTEIN"/>
    <property type="match status" value="1"/>
</dbReference>
<dbReference type="EMBL" id="GG738901">
    <property type="protein sequence ID" value="EFC39205.1"/>
    <property type="molecule type" value="Genomic_DNA"/>
</dbReference>
<sequence length="244" mass="28448">MRQNDLRVCYSPNNGLQIIIKDLIKFTKKSIIEILDSDLPIPTKEERNWIGGCFKRTIPAKICSYRSIRVLQQREQNASSSPHHRQLIDDYLFKIAKEIIDDSTEMIGLIDEILKRDLLDDEDRLYYCHLKGDYYKMLFAIDGEQDKWKLLYCQSFEDGRDSLEKVSPLNVIGLRTSLAASVFYYEVMNDQEKAVEIAKSAFNAAVPLFDELDEEVTSEILMLLQMLRDNLTLWTFSEEPDEED</sequence>
<name>D2VVB2_NAEGR</name>
<gene>
    <name evidence="3" type="ORF">NAEGRDRAFT_52543</name>
</gene>
<dbReference type="InterPro" id="IPR000308">
    <property type="entry name" value="14-3-3"/>
</dbReference>
<dbReference type="RefSeq" id="XP_002671949.1">
    <property type="nucleotide sequence ID" value="XM_002671903.1"/>
</dbReference>
<dbReference type="GeneID" id="8853506"/>
<dbReference type="Proteomes" id="UP000006671">
    <property type="component" value="Unassembled WGS sequence"/>
</dbReference>
<dbReference type="PRINTS" id="PR00305">
    <property type="entry name" value="1433ZETA"/>
</dbReference>
<dbReference type="SMART" id="SM00101">
    <property type="entry name" value="14_3_3"/>
    <property type="match status" value="1"/>
</dbReference>
<evidence type="ECO:0000313" key="3">
    <source>
        <dbReference type="EMBL" id="EFC39205.1"/>
    </source>
</evidence>
<dbReference type="Pfam" id="PF00244">
    <property type="entry name" value="14-3-3"/>
    <property type="match status" value="1"/>
</dbReference>
<dbReference type="KEGG" id="ngr:NAEGRDRAFT_52543"/>
<accession>D2VVB2</accession>
<dbReference type="InterPro" id="IPR036815">
    <property type="entry name" value="14-3-3_dom_sf"/>
</dbReference>
<feature type="domain" description="14-3-3" evidence="2">
    <location>
        <begin position="21"/>
        <end position="244"/>
    </location>
</feature>
<evidence type="ECO:0000256" key="1">
    <source>
        <dbReference type="ARBA" id="ARBA00006141"/>
    </source>
</evidence>
<dbReference type="eggNOG" id="KOG0841">
    <property type="taxonomic scope" value="Eukaryota"/>
</dbReference>
<dbReference type="OrthoDB" id="10260625at2759"/>
<dbReference type="InterPro" id="IPR023410">
    <property type="entry name" value="14-3-3_domain"/>
</dbReference>
<comment type="similarity">
    <text evidence="1">Belongs to the 14-3-3 family.</text>
</comment>
<organism evidence="4">
    <name type="scientific">Naegleria gruberi</name>
    <name type="common">Amoeba</name>
    <dbReference type="NCBI Taxonomy" id="5762"/>
    <lineage>
        <taxon>Eukaryota</taxon>
        <taxon>Discoba</taxon>
        <taxon>Heterolobosea</taxon>
        <taxon>Tetramitia</taxon>
        <taxon>Eutetramitia</taxon>
        <taxon>Vahlkampfiidae</taxon>
        <taxon>Naegleria</taxon>
    </lineage>
</organism>
<dbReference type="VEuPathDB" id="AmoebaDB:NAEGRDRAFT_52543"/>
<dbReference type="STRING" id="5762.D2VVB2"/>
<dbReference type="Gene3D" id="1.20.190.20">
    <property type="entry name" value="14-3-3 domain"/>
    <property type="match status" value="1"/>
</dbReference>
<evidence type="ECO:0000259" key="2">
    <source>
        <dbReference type="SMART" id="SM00101"/>
    </source>
</evidence>
<proteinExistence type="inferred from homology"/>
<keyword evidence="4" id="KW-1185">Reference proteome</keyword>
<evidence type="ECO:0000313" key="4">
    <source>
        <dbReference type="Proteomes" id="UP000006671"/>
    </source>
</evidence>
<protein>
    <submittedName>
        <fullName evidence="3">Predicted protein</fullName>
    </submittedName>
</protein>
<dbReference type="AlphaFoldDB" id="D2VVB2"/>
<reference evidence="3 4" key="1">
    <citation type="journal article" date="2010" name="Cell">
        <title>The genome of Naegleria gruberi illuminates early eukaryotic versatility.</title>
        <authorList>
            <person name="Fritz-Laylin L.K."/>
            <person name="Prochnik S.E."/>
            <person name="Ginger M.L."/>
            <person name="Dacks J.B."/>
            <person name="Carpenter M.L."/>
            <person name="Field M.C."/>
            <person name="Kuo A."/>
            <person name="Paredez A."/>
            <person name="Chapman J."/>
            <person name="Pham J."/>
            <person name="Shu S."/>
            <person name="Neupane R."/>
            <person name="Cipriano M."/>
            <person name="Mancuso J."/>
            <person name="Tu H."/>
            <person name="Salamov A."/>
            <person name="Lindquist E."/>
            <person name="Shapiro H."/>
            <person name="Lucas S."/>
            <person name="Grigoriev I.V."/>
            <person name="Cande W.Z."/>
            <person name="Fulton C."/>
            <person name="Rokhsar D.S."/>
            <person name="Dawson S.C."/>
        </authorList>
    </citation>
    <scope>NUCLEOTIDE SEQUENCE [LARGE SCALE GENOMIC DNA]</scope>
    <source>
        <strain evidence="3 4">NEG-M</strain>
    </source>
</reference>
<dbReference type="InParanoid" id="D2VVB2"/>